<dbReference type="GO" id="GO:0005840">
    <property type="term" value="C:ribosome"/>
    <property type="evidence" value="ECO:0007669"/>
    <property type="project" value="UniProtKB-KW"/>
</dbReference>
<evidence type="ECO:0000256" key="2">
    <source>
        <dbReference type="ARBA" id="ARBA00022980"/>
    </source>
</evidence>
<sequence length="177" mass="19793">MFGIKDKSKKTFEALKAERGYKNRMQAPRLLKVVVSTGVGSFKDKAKFKIVEDRLARITGQKAAPRGAKISVAGFKSRQGDTVGYQVTLRGRRMFDFLDRLVHIALPRTKDFRGIPTTAADEMGNYTLGIKEHNVFPETSDEELKDVFGLAIAIVTTAKSKEEVLAFLTYLGFPFKK</sequence>
<evidence type="ECO:0000256" key="4">
    <source>
        <dbReference type="ARBA" id="ARBA00035245"/>
    </source>
</evidence>
<dbReference type="InterPro" id="IPR002132">
    <property type="entry name" value="Ribosomal_uL5"/>
</dbReference>
<evidence type="ECO:0000256" key="5">
    <source>
        <dbReference type="ARBA" id="ARBA00035461"/>
    </source>
</evidence>
<dbReference type="NCBIfam" id="NF000585">
    <property type="entry name" value="PRK00010.1"/>
    <property type="match status" value="1"/>
</dbReference>
<proteinExistence type="inferred from homology"/>
<dbReference type="InterPro" id="IPR020930">
    <property type="entry name" value="Ribosomal_uL5_bac-type"/>
</dbReference>
<evidence type="ECO:0000256" key="3">
    <source>
        <dbReference type="ARBA" id="ARBA00023274"/>
    </source>
</evidence>
<evidence type="ECO:0000259" key="7">
    <source>
        <dbReference type="Pfam" id="PF00281"/>
    </source>
</evidence>
<evidence type="ECO:0000259" key="8">
    <source>
        <dbReference type="Pfam" id="PF00673"/>
    </source>
</evidence>
<dbReference type="InterPro" id="IPR022803">
    <property type="entry name" value="Ribosomal_uL5_dom_sf"/>
</dbReference>
<dbReference type="GO" id="GO:0003735">
    <property type="term" value="F:structural constituent of ribosome"/>
    <property type="evidence" value="ECO:0007669"/>
    <property type="project" value="InterPro"/>
</dbReference>
<evidence type="ECO:0000256" key="1">
    <source>
        <dbReference type="ARBA" id="ARBA00008553"/>
    </source>
</evidence>
<feature type="domain" description="Large ribosomal subunit protein uL5 N-terminal" evidence="7">
    <location>
        <begin position="23"/>
        <end position="78"/>
    </location>
</feature>
<dbReference type="Pfam" id="PF00673">
    <property type="entry name" value="Ribosomal_L5_C"/>
    <property type="match status" value="1"/>
</dbReference>
<dbReference type="InterPro" id="IPR031309">
    <property type="entry name" value="Ribosomal_uL5_C"/>
</dbReference>
<dbReference type="GO" id="GO:1990904">
    <property type="term" value="C:ribonucleoprotein complex"/>
    <property type="evidence" value="ECO:0007669"/>
    <property type="project" value="UniProtKB-KW"/>
</dbReference>
<dbReference type="InterPro" id="IPR031310">
    <property type="entry name" value="Ribosomal_uL5_N"/>
</dbReference>
<dbReference type="GO" id="GO:0006412">
    <property type="term" value="P:translation"/>
    <property type="evidence" value="ECO:0007669"/>
    <property type="project" value="InterPro"/>
</dbReference>
<dbReference type="FunFam" id="3.30.1440.10:FF:000001">
    <property type="entry name" value="50S ribosomal protein L5"/>
    <property type="match status" value="1"/>
</dbReference>
<evidence type="ECO:0000313" key="9">
    <source>
        <dbReference type="EMBL" id="PJA32809.1"/>
    </source>
</evidence>
<dbReference type="PANTHER" id="PTHR11994">
    <property type="entry name" value="60S RIBOSOMAL PROTEIN L11-RELATED"/>
    <property type="match status" value="1"/>
</dbReference>
<reference evidence="10" key="1">
    <citation type="submission" date="2017-09" db="EMBL/GenBank/DDBJ databases">
        <title>Depth-based differentiation of microbial function through sediment-hosted aquifers and enrichment of novel symbionts in the deep terrestrial subsurface.</title>
        <authorList>
            <person name="Probst A.J."/>
            <person name="Ladd B."/>
            <person name="Jarett J.K."/>
            <person name="Geller-Mcgrath D.E."/>
            <person name="Sieber C.M.K."/>
            <person name="Emerson J.B."/>
            <person name="Anantharaman K."/>
            <person name="Thomas B.C."/>
            <person name="Malmstrom R."/>
            <person name="Stieglmeier M."/>
            <person name="Klingl A."/>
            <person name="Woyke T."/>
            <person name="Ryan C.M."/>
            <person name="Banfield J.F."/>
        </authorList>
    </citation>
    <scope>NUCLEOTIDE SEQUENCE [LARGE SCALE GENOMIC DNA]</scope>
</reference>
<evidence type="ECO:0000313" key="10">
    <source>
        <dbReference type="Proteomes" id="UP000230758"/>
    </source>
</evidence>
<dbReference type="SUPFAM" id="SSF55282">
    <property type="entry name" value="RL5-like"/>
    <property type="match status" value="1"/>
</dbReference>
<keyword evidence="3 6" id="KW-0687">Ribonucleoprotein</keyword>
<keyword evidence="2 6" id="KW-0689">Ribosomal protein</keyword>
<feature type="domain" description="Large ribosomal subunit protein uL5 C-terminal" evidence="8">
    <location>
        <begin position="83"/>
        <end position="175"/>
    </location>
</feature>
<protein>
    <recommendedName>
        <fullName evidence="4">Large ribosomal subunit protein uL5</fullName>
    </recommendedName>
    <alternativeName>
        <fullName evidence="5">50S ribosomal protein L5</fullName>
    </alternativeName>
</protein>
<comment type="similarity">
    <text evidence="1 6">Belongs to the universal ribosomal protein uL5 family.</text>
</comment>
<dbReference type="AlphaFoldDB" id="A0A2M7WS27"/>
<dbReference type="Proteomes" id="UP000230758">
    <property type="component" value="Unassembled WGS sequence"/>
</dbReference>
<dbReference type="Pfam" id="PF00281">
    <property type="entry name" value="Ribosomal_L5"/>
    <property type="match status" value="1"/>
</dbReference>
<dbReference type="EMBL" id="PFXF01000022">
    <property type="protein sequence ID" value="PJA32809.1"/>
    <property type="molecule type" value="Genomic_DNA"/>
</dbReference>
<accession>A0A2M7WS27</accession>
<dbReference type="Gene3D" id="3.30.1440.10">
    <property type="match status" value="1"/>
</dbReference>
<gene>
    <name evidence="9" type="ORF">CO185_01635</name>
</gene>
<comment type="caution">
    <text evidence="9">The sequence shown here is derived from an EMBL/GenBank/DDBJ whole genome shotgun (WGS) entry which is preliminary data.</text>
</comment>
<evidence type="ECO:0000256" key="6">
    <source>
        <dbReference type="RuleBase" id="RU003930"/>
    </source>
</evidence>
<dbReference type="PIRSF" id="PIRSF002161">
    <property type="entry name" value="Ribosomal_L5"/>
    <property type="match status" value="1"/>
</dbReference>
<name>A0A2M7WS27_9BACT</name>
<organism evidence="9 10">
    <name type="scientific">Candidatus Zambryskibacteria bacterium CG_4_9_14_3_um_filter_42_15</name>
    <dbReference type="NCBI Taxonomy" id="1975112"/>
    <lineage>
        <taxon>Bacteria</taxon>
        <taxon>Candidatus Zambryskiibacteriota</taxon>
    </lineage>
</organism>